<evidence type="ECO:0000313" key="8">
    <source>
        <dbReference type="Proteomes" id="UP001610563"/>
    </source>
</evidence>
<dbReference type="Pfam" id="PF00172">
    <property type="entry name" value="Zn_clus"/>
    <property type="match status" value="1"/>
</dbReference>
<evidence type="ECO:0000256" key="1">
    <source>
        <dbReference type="ARBA" id="ARBA00023015"/>
    </source>
</evidence>
<dbReference type="PANTHER" id="PTHR47785:SF7">
    <property type="entry name" value="ZN(II)2CYS6 TRANSCRIPTION FACTOR (EUROFUNG)"/>
    <property type="match status" value="1"/>
</dbReference>
<dbReference type="Gene3D" id="4.10.240.10">
    <property type="entry name" value="Zn(2)-C6 fungal-type DNA-binding domain"/>
    <property type="match status" value="1"/>
</dbReference>
<keyword evidence="4" id="KW-0539">Nucleus</keyword>
<sequence>MKRVIQTSRSSSSYARKRAVTACQVCRARRTKCDQKKPRCSFCEQTGAECVSEPAGLSSFDPASIAILERLDGLDRKIEALAHGPRRAEAENEDSRTSNNHSLIVQSVAVGLAPQQARGPPAKTCTSSLLPGRLETVLAWPVFQPSASISPLPTARELLTPGVRRPIATNPILGDELNASATQEYLQTFLDHVLIKNPVLEETYIRRLVRRISLEGPGWDAESCLALLVCANGAVTRPFDSASLTGEELQVSPGRALFTAAQKRIGVILDSAGLLEAQCLFFAGVYLMTSLRPYDAWRSFLQGLAICQNFDFIRQSTGQLAGGGAGGGVGEAGTTAEESIYWSCWKSERELRLELGLPDFSSSSSASTAPQRFPSLPPFTDDDGAEDCDRMLRAWYFYLSEISLWRLEMEARTEITACTCKIQQAQGPTDKLLDLLCEVSEIYSQQAIAWQESLPPVVSISEAAYNEEATDALRFILKGRKTYVNEVITWPVIVHAVAQQSDPSTNLILTPVQRSWLSRGVAAHLERLQINAPGFYHRHHGTWLMIRSSARSACILIAVARSSSMVDLLPSGWMEAVRETIDMLHFWSGEVVGLEGIANFCREELSKL</sequence>
<gene>
    <name evidence="7" type="ORF">BJX66DRAFT_336672</name>
</gene>
<reference evidence="7 8" key="1">
    <citation type="submission" date="2024-07" db="EMBL/GenBank/DDBJ databases">
        <title>Section-level genome sequencing and comparative genomics of Aspergillus sections Usti and Cavernicolus.</title>
        <authorList>
            <consortium name="Lawrence Berkeley National Laboratory"/>
            <person name="Nybo J.L."/>
            <person name="Vesth T.C."/>
            <person name="Theobald S."/>
            <person name="Frisvad J.C."/>
            <person name="Larsen T.O."/>
            <person name="Kjaerboelling I."/>
            <person name="Rothschild-Mancinelli K."/>
            <person name="Lyhne E.K."/>
            <person name="Kogle M.E."/>
            <person name="Barry K."/>
            <person name="Clum A."/>
            <person name="Na H."/>
            <person name="Ledsgaard L."/>
            <person name="Lin J."/>
            <person name="Lipzen A."/>
            <person name="Kuo A."/>
            <person name="Riley R."/>
            <person name="Mondo S."/>
            <person name="Labutti K."/>
            <person name="Haridas S."/>
            <person name="Pangalinan J."/>
            <person name="Salamov A.A."/>
            <person name="Simmons B.A."/>
            <person name="Magnuson J.K."/>
            <person name="Chen J."/>
            <person name="Drula E."/>
            <person name="Henrissat B."/>
            <person name="Wiebenga A."/>
            <person name="Lubbers R.J."/>
            <person name="Gomes A.C."/>
            <person name="Makela M.R."/>
            <person name="Stajich J."/>
            <person name="Grigoriev I.V."/>
            <person name="Mortensen U.H."/>
            <person name="De Vries R.P."/>
            <person name="Baker S.E."/>
            <person name="Andersen M.R."/>
        </authorList>
    </citation>
    <scope>NUCLEOTIDE SEQUENCE [LARGE SCALE GENOMIC DNA]</scope>
    <source>
        <strain evidence="7 8">CBS 209.92</strain>
    </source>
</reference>
<keyword evidence="8" id="KW-1185">Reference proteome</keyword>
<protein>
    <recommendedName>
        <fullName evidence="6">Zn(2)-C6 fungal-type domain-containing protein</fullName>
    </recommendedName>
</protein>
<keyword evidence="2" id="KW-0238">DNA-binding</keyword>
<dbReference type="SMART" id="SM00066">
    <property type="entry name" value="GAL4"/>
    <property type="match status" value="1"/>
</dbReference>
<dbReference type="Proteomes" id="UP001610563">
    <property type="component" value="Unassembled WGS sequence"/>
</dbReference>
<dbReference type="PANTHER" id="PTHR47785">
    <property type="entry name" value="ZN(II)2CYS6 TRANSCRIPTION FACTOR (EUROFUNG)-RELATED-RELATED"/>
    <property type="match status" value="1"/>
</dbReference>
<feature type="region of interest" description="Disordered" evidence="5">
    <location>
        <begin position="362"/>
        <end position="381"/>
    </location>
</feature>
<evidence type="ECO:0000256" key="4">
    <source>
        <dbReference type="ARBA" id="ARBA00023242"/>
    </source>
</evidence>
<evidence type="ECO:0000256" key="2">
    <source>
        <dbReference type="ARBA" id="ARBA00023125"/>
    </source>
</evidence>
<evidence type="ECO:0000259" key="6">
    <source>
        <dbReference type="PROSITE" id="PS50048"/>
    </source>
</evidence>
<name>A0ABR4G9S4_9EURO</name>
<keyword evidence="1" id="KW-0805">Transcription regulation</keyword>
<organism evidence="7 8">
    <name type="scientific">Aspergillus keveii</name>
    <dbReference type="NCBI Taxonomy" id="714993"/>
    <lineage>
        <taxon>Eukaryota</taxon>
        <taxon>Fungi</taxon>
        <taxon>Dikarya</taxon>
        <taxon>Ascomycota</taxon>
        <taxon>Pezizomycotina</taxon>
        <taxon>Eurotiomycetes</taxon>
        <taxon>Eurotiomycetidae</taxon>
        <taxon>Eurotiales</taxon>
        <taxon>Aspergillaceae</taxon>
        <taxon>Aspergillus</taxon>
        <taxon>Aspergillus subgen. Nidulantes</taxon>
    </lineage>
</organism>
<accession>A0ABR4G9S4</accession>
<dbReference type="PROSITE" id="PS00463">
    <property type="entry name" value="ZN2_CY6_FUNGAL_1"/>
    <property type="match status" value="1"/>
</dbReference>
<dbReference type="InterPro" id="IPR001138">
    <property type="entry name" value="Zn2Cys6_DnaBD"/>
</dbReference>
<dbReference type="CDD" id="cd12148">
    <property type="entry name" value="fungal_TF_MHR"/>
    <property type="match status" value="1"/>
</dbReference>
<dbReference type="SUPFAM" id="SSF57701">
    <property type="entry name" value="Zn2/Cys6 DNA-binding domain"/>
    <property type="match status" value="1"/>
</dbReference>
<evidence type="ECO:0000256" key="3">
    <source>
        <dbReference type="ARBA" id="ARBA00023163"/>
    </source>
</evidence>
<dbReference type="EMBL" id="JBFTWV010000032">
    <property type="protein sequence ID" value="KAL2795767.1"/>
    <property type="molecule type" value="Genomic_DNA"/>
</dbReference>
<proteinExistence type="predicted"/>
<evidence type="ECO:0000313" key="7">
    <source>
        <dbReference type="EMBL" id="KAL2795767.1"/>
    </source>
</evidence>
<feature type="domain" description="Zn(2)-C6 fungal-type" evidence="6">
    <location>
        <begin position="22"/>
        <end position="52"/>
    </location>
</feature>
<comment type="caution">
    <text evidence="7">The sequence shown here is derived from an EMBL/GenBank/DDBJ whole genome shotgun (WGS) entry which is preliminary data.</text>
</comment>
<dbReference type="InterPro" id="IPR036864">
    <property type="entry name" value="Zn2-C6_fun-type_DNA-bd_sf"/>
</dbReference>
<keyword evidence="3" id="KW-0804">Transcription</keyword>
<evidence type="ECO:0000256" key="5">
    <source>
        <dbReference type="SAM" id="MobiDB-lite"/>
    </source>
</evidence>
<dbReference type="CDD" id="cd00067">
    <property type="entry name" value="GAL4"/>
    <property type="match status" value="1"/>
</dbReference>
<dbReference type="PROSITE" id="PS50048">
    <property type="entry name" value="ZN2_CY6_FUNGAL_2"/>
    <property type="match status" value="1"/>
</dbReference>
<dbReference type="InterPro" id="IPR053181">
    <property type="entry name" value="EcdB-like_regulator"/>
</dbReference>